<feature type="domain" description="IclR-ED" evidence="5">
    <location>
        <begin position="82"/>
        <end position="265"/>
    </location>
</feature>
<dbReference type="SUPFAM" id="SSF55781">
    <property type="entry name" value="GAF domain-like"/>
    <property type="match status" value="1"/>
</dbReference>
<accession>A0A518DAL1</accession>
<evidence type="ECO:0000259" key="4">
    <source>
        <dbReference type="PROSITE" id="PS51077"/>
    </source>
</evidence>
<dbReference type="Gene3D" id="1.10.10.10">
    <property type="entry name" value="Winged helix-like DNA-binding domain superfamily/Winged helix DNA-binding domain"/>
    <property type="match status" value="1"/>
</dbReference>
<dbReference type="FunFam" id="1.10.10.10:FF:000056">
    <property type="entry name" value="IclR family transcriptional regulator"/>
    <property type="match status" value="1"/>
</dbReference>
<dbReference type="GO" id="GO:0003677">
    <property type="term" value="F:DNA binding"/>
    <property type="evidence" value="ECO:0007669"/>
    <property type="project" value="UniProtKB-KW"/>
</dbReference>
<keyword evidence="2" id="KW-0238">DNA-binding</keyword>
<dbReference type="RefSeq" id="WP_145283538.1">
    <property type="nucleotide sequence ID" value="NZ_CP036291.1"/>
</dbReference>
<dbReference type="PANTHER" id="PTHR30136">
    <property type="entry name" value="HELIX-TURN-HELIX TRANSCRIPTIONAL REGULATOR, ICLR FAMILY"/>
    <property type="match status" value="1"/>
</dbReference>
<dbReference type="SUPFAM" id="SSF46785">
    <property type="entry name" value="Winged helix' DNA-binding domain"/>
    <property type="match status" value="1"/>
</dbReference>
<dbReference type="InterPro" id="IPR014757">
    <property type="entry name" value="Tscrpt_reg_IclR_C"/>
</dbReference>
<evidence type="ECO:0000256" key="2">
    <source>
        <dbReference type="ARBA" id="ARBA00023125"/>
    </source>
</evidence>
<dbReference type="Pfam" id="PF01614">
    <property type="entry name" value="IclR_C"/>
    <property type="match status" value="1"/>
</dbReference>
<gene>
    <name evidence="6" type="primary">kdgR_1</name>
    <name evidence="6" type="ORF">Pla175_19050</name>
</gene>
<dbReference type="GO" id="GO:0045892">
    <property type="term" value="P:negative regulation of DNA-templated transcription"/>
    <property type="evidence" value="ECO:0007669"/>
    <property type="project" value="TreeGrafter"/>
</dbReference>
<dbReference type="KEGG" id="pnd:Pla175_19050"/>
<dbReference type="AlphaFoldDB" id="A0A518DAL1"/>
<dbReference type="Proteomes" id="UP000317429">
    <property type="component" value="Chromosome"/>
</dbReference>
<evidence type="ECO:0000313" key="6">
    <source>
        <dbReference type="EMBL" id="QDU88527.1"/>
    </source>
</evidence>
<dbReference type="SMART" id="SM00346">
    <property type="entry name" value="HTH_ICLR"/>
    <property type="match status" value="1"/>
</dbReference>
<reference evidence="6 7" key="1">
    <citation type="submission" date="2019-02" db="EMBL/GenBank/DDBJ databases">
        <title>Deep-cultivation of Planctomycetes and their phenomic and genomic characterization uncovers novel biology.</title>
        <authorList>
            <person name="Wiegand S."/>
            <person name="Jogler M."/>
            <person name="Boedeker C."/>
            <person name="Pinto D."/>
            <person name="Vollmers J."/>
            <person name="Rivas-Marin E."/>
            <person name="Kohn T."/>
            <person name="Peeters S.H."/>
            <person name="Heuer A."/>
            <person name="Rast P."/>
            <person name="Oberbeckmann S."/>
            <person name="Bunk B."/>
            <person name="Jeske O."/>
            <person name="Meyerdierks A."/>
            <person name="Storesund J.E."/>
            <person name="Kallscheuer N."/>
            <person name="Luecker S."/>
            <person name="Lage O.M."/>
            <person name="Pohl T."/>
            <person name="Merkel B.J."/>
            <person name="Hornburger P."/>
            <person name="Mueller R.-W."/>
            <person name="Bruemmer F."/>
            <person name="Labrenz M."/>
            <person name="Spormann A.M."/>
            <person name="Op den Camp H."/>
            <person name="Overmann J."/>
            <person name="Amann R."/>
            <person name="Jetten M.S.M."/>
            <person name="Mascher T."/>
            <person name="Medema M.H."/>
            <person name="Devos D.P."/>
            <person name="Kaster A.-K."/>
            <person name="Ovreas L."/>
            <person name="Rohde M."/>
            <person name="Galperin M.Y."/>
            <person name="Jogler C."/>
        </authorList>
    </citation>
    <scope>NUCLEOTIDE SEQUENCE [LARGE SCALE GENOMIC DNA]</scope>
    <source>
        <strain evidence="6 7">Pla175</strain>
    </source>
</reference>
<evidence type="ECO:0000256" key="3">
    <source>
        <dbReference type="ARBA" id="ARBA00023163"/>
    </source>
</evidence>
<feature type="domain" description="HTH iclR-type" evidence="4">
    <location>
        <begin position="20"/>
        <end position="81"/>
    </location>
</feature>
<dbReference type="PROSITE" id="PS51077">
    <property type="entry name" value="HTH_ICLR"/>
    <property type="match status" value="1"/>
</dbReference>
<dbReference type="PROSITE" id="PS51078">
    <property type="entry name" value="ICLR_ED"/>
    <property type="match status" value="1"/>
</dbReference>
<dbReference type="InterPro" id="IPR036390">
    <property type="entry name" value="WH_DNA-bd_sf"/>
</dbReference>
<dbReference type="OrthoDB" id="9791752at2"/>
<organism evidence="6 7">
    <name type="scientific">Pirellulimonas nuda</name>
    <dbReference type="NCBI Taxonomy" id="2528009"/>
    <lineage>
        <taxon>Bacteria</taxon>
        <taxon>Pseudomonadati</taxon>
        <taxon>Planctomycetota</taxon>
        <taxon>Planctomycetia</taxon>
        <taxon>Pirellulales</taxon>
        <taxon>Lacipirellulaceae</taxon>
        <taxon>Pirellulimonas</taxon>
    </lineage>
</organism>
<dbReference type="InterPro" id="IPR029016">
    <property type="entry name" value="GAF-like_dom_sf"/>
</dbReference>
<dbReference type="PANTHER" id="PTHR30136:SF24">
    <property type="entry name" value="HTH-TYPE TRANSCRIPTIONAL REPRESSOR ALLR"/>
    <property type="match status" value="1"/>
</dbReference>
<dbReference type="InterPro" id="IPR036388">
    <property type="entry name" value="WH-like_DNA-bd_sf"/>
</dbReference>
<evidence type="ECO:0000259" key="5">
    <source>
        <dbReference type="PROSITE" id="PS51078"/>
    </source>
</evidence>
<proteinExistence type="predicted"/>
<protein>
    <submittedName>
        <fullName evidence="6">Pectin degradation repressor protein KdgR</fullName>
    </submittedName>
</protein>
<keyword evidence="3" id="KW-0804">Transcription</keyword>
<dbReference type="InterPro" id="IPR005471">
    <property type="entry name" value="Tscrpt_reg_IclR_N"/>
</dbReference>
<evidence type="ECO:0000256" key="1">
    <source>
        <dbReference type="ARBA" id="ARBA00023015"/>
    </source>
</evidence>
<sequence length="270" mass="28857">MSDAAAKRGRVRTRTSVPAVRALERGLMVLEALGGGGDVMLSDVARSTGLTCSTTFRLLETLCQRGYAQQDGDTGRYRLGASAIQIGAAYAAGTPLPEAANGAMEKLVALTNETANLAVLDGPHAVYIHQVESLRSVRMFTELGARTPVYCTGVGKVLLAWRPVEEVSRLLADVEFEKFTPHTIPNLKSFLAELQRVRGQGYAVDDQERELGVRCATAPVRDLRGAVVAAISVSAPVSRFPKKLIAQRAREVACAADAISLRLGYASTSK</sequence>
<dbReference type="InterPro" id="IPR050707">
    <property type="entry name" value="HTH_MetabolicPath_Reg"/>
</dbReference>
<keyword evidence="1" id="KW-0805">Transcription regulation</keyword>
<name>A0A518DAL1_9BACT</name>
<dbReference type="EMBL" id="CP036291">
    <property type="protein sequence ID" value="QDU88527.1"/>
    <property type="molecule type" value="Genomic_DNA"/>
</dbReference>
<keyword evidence="7" id="KW-1185">Reference proteome</keyword>
<dbReference type="Pfam" id="PF09339">
    <property type="entry name" value="HTH_IclR"/>
    <property type="match status" value="1"/>
</dbReference>
<dbReference type="GO" id="GO:0003700">
    <property type="term" value="F:DNA-binding transcription factor activity"/>
    <property type="evidence" value="ECO:0007669"/>
    <property type="project" value="TreeGrafter"/>
</dbReference>
<evidence type="ECO:0000313" key="7">
    <source>
        <dbReference type="Proteomes" id="UP000317429"/>
    </source>
</evidence>
<dbReference type="Gene3D" id="3.30.450.40">
    <property type="match status" value="1"/>
</dbReference>